<dbReference type="InterPro" id="IPR051338">
    <property type="entry name" value="NodU/CmcH_Carbamoyltrnsfr"/>
</dbReference>
<evidence type="ECO:0000259" key="3">
    <source>
        <dbReference type="Pfam" id="PF16861"/>
    </source>
</evidence>
<organism evidence="4 5">
    <name type="scientific">candidate division CSSED10-310 bacterium</name>
    <dbReference type="NCBI Taxonomy" id="2855610"/>
    <lineage>
        <taxon>Bacteria</taxon>
        <taxon>Bacteria division CSSED10-310</taxon>
    </lineage>
</organism>
<dbReference type="Gene3D" id="3.90.870.20">
    <property type="entry name" value="Carbamoyltransferase, C-terminal domain"/>
    <property type="match status" value="1"/>
</dbReference>
<gene>
    <name evidence="4" type="ORF">ACFL27_14610</name>
</gene>
<evidence type="ECO:0000313" key="5">
    <source>
        <dbReference type="Proteomes" id="UP001594351"/>
    </source>
</evidence>
<accession>A0ABV6YZ10</accession>
<evidence type="ECO:0000259" key="2">
    <source>
        <dbReference type="Pfam" id="PF02543"/>
    </source>
</evidence>
<dbReference type="PANTHER" id="PTHR34847:SF1">
    <property type="entry name" value="NODULATION PROTEIN U"/>
    <property type="match status" value="1"/>
</dbReference>
<keyword evidence="5" id="KW-1185">Reference proteome</keyword>
<dbReference type="Pfam" id="PF02543">
    <property type="entry name" value="Carbam_trans_N"/>
    <property type="match status" value="1"/>
</dbReference>
<comment type="caution">
    <text evidence="4">The sequence shown here is derived from an EMBL/GenBank/DDBJ whole genome shotgun (WGS) entry which is preliminary data.</text>
</comment>
<proteinExistence type="inferred from homology"/>
<dbReference type="CDD" id="cd24098">
    <property type="entry name" value="ASKHA_NBD_TobZ_N"/>
    <property type="match status" value="1"/>
</dbReference>
<dbReference type="Gene3D" id="3.30.420.40">
    <property type="match status" value="2"/>
</dbReference>
<dbReference type="Pfam" id="PF16861">
    <property type="entry name" value="Carbam_trans_C"/>
    <property type="match status" value="1"/>
</dbReference>
<name>A0ABV6YZ10_UNCC1</name>
<dbReference type="InterPro" id="IPR043129">
    <property type="entry name" value="ATPase_NBD"/>
</dbReference>
<comment type="similarity">
    <text evidence="1">Belongs to the NodU/CmcH family.</text>
</comment>
<evidence type="ECO:0000313" key="4">
    <source>
        <dbReference type="EMBL" id="MFC1851426.1"/>
    </source>
</evidence>
<dbReference type="Proteomes" id="UP001594351">
    <property type="component" value="Unassembled WGS sequence"/>
</dbReference>
<dbReference type="EMBL" id="JBHPBY010000187">
    <property type="protein sequence ID" value="MFC1851426.1"/>
    <property type="molecule type" value="Genomic_DNA"/>
</dbReference>
<feature type="domain" description="Carbamoyltransferase C-terminal" evidence="3">
    <location>
        <begin position="396"/>
        <end position="563"/>
    </location>
</feature>
<evidence type="ECO:0000256" key="1">
    <source>
        <dbReference type="ARBA" id="ARBA00006129"/>
    </source>
</evidence>
<dbReference type="PANTHER" id="PTHR34847">
    <property type="entry name" value="NODULATION PROTEIN U"/>
    <property type="match status" value="1"/>
</dbReference>
<feature type="domain" description="Carbamoyltransferase" evidence="2">
    <location>
        <begin position="4"/>
        <end position="342"/>
    </location>
</feature>
<reference evidence="4 5" key="1">
    <citation type="submission" date="2024-09" db="EMBL/GenBank/DDBJ databases">
        <title>Laminarin stimulates single cell rates of sulfate reduction while oxygen inhibits transcriptomic activity in coastal marine sediment.</title>
        <authorList>
            <person name="Lindsay M."/>
            <person name="Orcutt B."/>
            <person name="Emerson D."/>
            <person name="Stepanauskas R."/>
            <person name="D'Angelo T."/>
        </authorList>
    </citation>
    <scope>NUCLEOTIDE SEQUENCE [LARGE SCALE GENOMIC DNA]</scope>
    <source>
        <strain evidence="4">SAG AM-311-K15</strain>
    </source>
</reference>
<dbReference type="InterPro" id="IPR038152">
    <property type="entry name" value="Carbam_trans_C_sf"/>
</dbReference>
<dbReference type="InterPro" id="IPR003696">
    <property type="entry name" value="Carbtransf_dom"/>
</dbReference>
<sequence>MAEHILGISCYYHDAGACLIQDGAVVAAAEEERFNRDKHHSGFPHHAIRFCLNTARINPDQVDYVVFYEKPFKKFTRILETYISQWPWSFSSFRRAIPLWLKKRLNMRKHLSKALEIDDDKIYFGEHHISHAASAFLVSPFEEAAILTVDGVGEWSTTTIGYGQGNTISLDHEIKFPHSIGLLYSAITSYLGFRVNDAEWKVMGLAPYGQPKYVDQFLELVDIKEDGSFRLNMKFFSFHYAVDETINQRFEKLFGRPKRQPDQEIDQFYTDIAASGQKVVEDMIVKIAAHLHKIYQTDYLTIGGGVGLNSVANWRIMQQTGFKDIFIQPASGDSGGSLGAALAFYHLTLGRPRKYRMEHALLGPEYPDDEIQAVLDSYQASYRKIADPDELALETAKMLADDQVIGWFQGRMEFGPRALGNRSILANPKNPGMKEILNSKVKFREKFRPFAPSVIREEASQYFDISIEAPYMLLIPDVYPEKRDLLPAITHVDGTSRIQMVDQKTNPLYHKLLTFFKKLAGVPILLNTSFNVRGEPIVMNPADAYSCFMRTGIDALVIGNFIVIEKDPQKVKEFAELNIQYLNKDEGKSNS</sequence>
<dbReference type="InterPro" id="IPR031730">
    <property type="entry name" value="Carbam_trans_C"/>
</dbReference>
<dbReference type="SUPFAM" id="SSF53067">
    <property type="entry name" value="Actin-like ATPase domain"/>
    <property type="match status" value="1"/>
</dbReference>
<protein>
    <submittedName>
        <fullName evidence="4">Carbamoyltransferase</fullName>
    </submittedName>
</protein>